<accession>A0AAD1H6A1</accession>
<dbReference type="Gene3D" id="3.40.50.720">
    <property type="entry name" value="NAD(P)-binding Rossmann-like Domain"/>
    <property type="match status" value="1"/>
</dbReference>
<keyword evidence="2" id="KW-0560">Oxidoreductase</keyword>
<dbReference type="KEGG" id="mmor:MMOR_01400"/>
<proteinExistence type="inferred from homology"/>
<dbReference type="PANTHER" id="PTHR24321:SF8">
    <property type="entry name" value="ESTRADIOL 17-BETA-DEHYDROGENASE 8-RELATED"/>
    <property type="match status" value="1"/>
</dbReference>
<dbReference type="Pfam" id="PF13561">
    <property type="entry name" value="adh_short_C2"/>
    <property type="match status" value="1"/>
</dbReference>
<dbReference type="InterPro" id="IPR020904">
    <property type="entry name" value="Sc_DH/Rdtase_CS"/>
</dbReference>
<dbReference type="AlphaFoldDB" id="A0AAD1H6A1"/>
<evidence type="ECO:0000256" key="2">
    <source>
        <dbReference type="ARBA" id="ARBA00023002"/>
    </source>
</evidence>
<dbReference type="InterPro" id="IPR002347">
    <property type="entry name" value="SDR_fam"/>
</dbReference>
<dbReference type="PANTHER" id="PTHR24321">
    <property type="entry name" value="DEHYDROGENASES, SHORT CHAIN"/>
    <property type="match status" value="1"/>
</dbReference>
<dbReference type="RefSeq" id="WP_083152971.1">
    <property type="nucleotide sequence ID" value="NZ_AP022560.1"/>
</dbReference>
<dbReference type="SUPFAM" id="SSF51735">
    <property type="entry name" value="NAD(P)-binding Rossmann-fold domains"/>
    <property type="match status" value="1"/>
</dbReference>
<evidence type="ECO:0000313" key="3">
    <source>
        <dbReference type="EMBL" id="BBW99203.1"/>
    </source>
</evidence>
<gene>
    <name evidence="3" type="ORF">MMOR_01400</name>
</gene>
<reference evidence="3 4" key="1">
    <citation type="journal article" date="2019" name="Emerg. Microbes Infect.">
        <title>Comprehensive subspecies identification of 175 nontuberculous mycobacteria species based on 7547 genomic profiles.</title>
        <authorList>
            <person name="Matsumoto Y."/>
            <person name="Kinjo T."/>
            <person name="Motooka D."/>
            <person name="Nabeya D."/>
            <person name="Jung N."/>
            <person name="Uechi K."/>
            <person name="Horii T."/>
            <person name="Iida T."/>
            <person name="Fujita J."/>
            <person name="Nakamura S."/>
        </authorList>
    </citation>
    <scope>NUCLEOTIDE SEQUENCE [LARGE SCALE GENOMIC DNA]</scope>
    <source>
        <strain evidence="3 4">JCM 6375</strain>
    </source>
</reference>
<dbReference type="EMBL" id="AP022560">
    <property type="protein sequence ID" value="BBW99203.1"/>
    <property type="molecule type" value="Genomic_DNA"/>
</dbReference>
<name>A0AAD1H6A1_9MYCO</name>
<dbReference type="CDD" id="cd05233">
    <property type="entry name" value="SDR_c"/>
    <property type="match status" value="1"/>
</dbReference>
<dbReference type="Proteomes" id="UP000466681">
    <property type="component" value="Chromosome"/>
</dbReference>
<evidence type="ECO:0000256" key="1">
    <source>
        <dbReference type="ARBA" id="ARBA00006484"/>
    </source>
</evidence>
<dbReference type="NCBIfam" id="NF005559">
    <property type="entry name" value="PRK07231.1"/>
    <property type="match status" value="1"/>
</dbReference>
<keyword evidence="4" id="KW-1185">Reference proteome</keyword>
<evidence type="ECO:0000313" key="4">
    <source>
        <dbReference type="Proteomes" id="UP000466681"/>
    </source>
</evidence>
<comment type="similarity">
    <text evidence="1">Belongs to the short-chain dehydrogenases/reductases (SDR) family.</text>
</comment>
<protein>
    <submittedName>
        <fullName evidence="3">Short-chain dehydrogenase</fullName>
    </submittedName>
</protein>
<organism evidence="3 4">
    <name type="scientific">Mycolicibacterium moriokaense</name>
    <dbReference type="NCBI Taxonomy" id="39691"/>
    <lineage>
        <taxon>Bacteria</taxon>
        <taxon>Bacillati</taxon>
        <taxon>Actinomycetota</taxon>
        <taxon>Actinomycetes</taxon>
        <taxon>Mycobacteriales</taxon>
        <taxon>Mycobacteriaceae</taxon>
        <taxon>Mycolicibacterium</taxon>
    </lineage>
</organism>
<dbReference type="InterPro" id="IPR036291">
    <property type="entry name" value="NAD(P)-bd_dom_sf"/>
</dbReference>
<dbReference type="FunFam" id="3.40.50.720:FF:000084">
    <property type="entry name" value="Short-chain dehydrogenase reductase"/>
    <property type="match status" value="1"/>
</dbReference>
<dbReference type="GO" id="GO:0016491">
    <property type="term" value="F:oxidoreductase activity"/>
    <property type="evidence" value="ECO:0007669"/>
    <property type="project" value="UniProtKB-KW"/>
</dbReference>
<sequence>MNPAVAARPATLRDYGALVTGGGSGLGRACAAALAAAGATVTICGRDEDKLRAGVKEIGGSTRFIRADVTDEAQVAAAVEYAAAAPAGLRVVVANAGGGGSPGPLVLTDVQAWNDTLAVNLTGAFLTVKHSAPEMARCRGGSIVVISSIAGVLTHPYLAPYSIAKAAVEMLTRNAADEMGRFGVRVNAIRPGLVPTDATQPFHDDIPTRADYLNQMPLSRLGTSHDIAEAVLFLASDASAWITGQVFGVDGGHSLRRGPDLYHVIGRHFADAEAERMQKGGST</sequence>
<dbReference type="PRINTS" id="PR00081">
    <property type="entry name" value="GDHRDH"/>
</dbReference>
<dbReference type="PROSITE" id="PS00061">
    <property type="entry name" value="ADH_SHORT"/>
    <property type="match status" value="1"/>
</dbReference>